<comment type="caution">
    <text evidence="1">The sequence shown here is derived from an EMBL/GenBank/DDBJ whole genome shotgun (WGS) entry which is preliminary data.</text>
</comment>
<dbReference type="SUPFAM" id="SSF54285">
    <property type="entry name" value="MoaD/ThiS"/>
    <property type="match status" value="1"/>
</dbReference>
<accession>A0ABT3AC68</accession>
<protein>
    <submittedName>
        <fullName evidence="1">Sulfur carrier protein ThiS</fullName>
    </submittedName>
</protein>
<dbReference type="Pfam" id="PF02597">
    <property type="entry name" value="ThiS"/>
    <property type="match status" value="1"/>
</dbReference>
<keyword evidence="2" id="KW-1185">Reference proteome</keyword>
<dbReference type="PANTHER" id="PTHR34472">
    <property type="entry name" value="SULFUR CARRIER PROTEIN THIS"/>
    <property type="match status" value="1"/>
</dbReference>
<dbReference type="InterPro" id="IPR010035">
    <property type="entry name" value="Thi_S"/>
</dbReference>
<dbReference type="Gene3D" id="3.10.20.30">
    <property type="match status" value="1"/>
</dbReference>
<organism evidence="1 2">
    <name type="scientific">Fluctibacter corallii</name>
    <dbReference type="NCBI Taxonomy" id="2984329"/>
    <lineage>
        <taxon>Bacteria</taxon>
        <taxon>Pseudomonadati</taxon>
        <taxon>Pseudomonadota</taxon>
        <taxon>Gammaproteobacteria</taxon>
        <taxon>Alteromonadales</taxon>
        <taxon>Alteromonadaceae</taxon>
        <taxon>Fluctibacter</taxon>
    </lineage>
</organism>
<reference evidence="1 2" key="1">
    <citation type="submission" date="2022-10" db="EMBL/GenBank/DDBJ databases">
        <title>Aestuariibacter sp. AA17 isolated from Montipora capitata coral fragment.</title>
        <authorList>
            <person name="Emsley S.A."/>
            <person name="Pfannmuller K.M."/>
            <person name="Loughran R.M."/>
            <person name="Shlafstein M."/>
            <person name="Papke E."/>
            <person name="Saw J.H."/>
            <person name="Ushijima B."/>
            <person name="Videau P."/>
        </authorList>
    </citation>
    <scope>NUCLEOTIDE SEQUENCE [LARGE SCALE GENOMIC DNA]</scope>
    <source>
        <strain evidence="1 2">AA17</strain>
    </source>
</reference>
<sequence length="66" mass="7191">MKTILFNGEHRPVEAGNIRQLLTELGVQEGTVAVALNEEFVPLSQYSETPINTHDSIEIVAPMQGG</sequence>
<dbReference type="InterPro" id="IPR016155">
    <property type="entry name" value="Mopterin_synth/thiamin_S_b"/>
</dbReference>
<dbReference type="NCBIfam" id="TIGR01683">
    <property type="entry name" value="thiS"/>
    <property type="match status" value="1"/>
</dbReference>
<dbReference type="CDD" id="cd00565">
    <property type="entry name" value="Ubl_ThiS"/>
    <property type="match status" value="1"/>
</dbReference>
<dbReference type="InterPro" id="IPR003749">
    <property type="entry name" value="ThiS/MoaD-like"/>
</dbReference>
<evidence type="ECO:0000313" key="1">
    <source>
        <dbReference type="EMBL" id="MCV2886224.1"/>
    </source>
</evidence>
<dbReference type="EMBL" id="JAOWKX010000009">
    <property type="protein sequence ID" value="MCV2886224.1"/>
    <property type="molecule type" value="Genomic_DNA"/>
</dbReference>
<dbReference type="InterPro" id="IPR012675">
    <property type="entry name" value="Beta-grasp_dom_sf"/>
</dbReference>
<proteinExistence type="predicted"/>
<dbReference type="RefSeq" id="WP_263713510.1">
    <property type="nucleotide sequence ID" value="NZ_JAOWKX010000009.1"/>
</dbReference>
<gene>
    <name evidence="1" type="primary">thiS</name>
    <name evidence="1" type="ORF">OE749_16140</name>
</gene>
<name>A0ABT3AC68_9ALTE</name>
<dbReference type="Proteomes" id="UP001652504">
    <property type="component" value="Unassembled WGS sequence"/>
</dbReference>
<dbReference type="PANTHER" id="PTHR34472:SF1">
    <property type="entry name" value="SULFUR CARRIER PROTEIN THIS"/>
    <property type="match status" value="1"/>
</dbReference>
<evidence type="ECO:0000313" key="2">
    <source>
        <dbReference type="Proteomes" id="UP001652504"/>
    </source>
</evidence>